<dbReference type="Proteomes" id="UP000034150">
    <property type="component" value="Unassembled WGS sequence"/>
</dbReference>
<keyword evidence="2" id="KW-0238">DNA-binding</keyword>
<evidence type="ECO:0000256" key="3">
    <source>
        <dbReference type="ARBA" id="ARBA00023163"/>
    </source>
</evidence>
<evidence type="ECO:0000313" key="5">
    <source>
        <dbReference type="EMBL" id="KKF03283.1"/>
    </source>
</evidence>
<dbReference type="SUPFAM" id="SSF46689">
    <property type="entry name" value="Homeodomain-like"/>
    <property type="match status" value="2"/>
</dbReference>
<dbReference type="PANTHER" id="PTHR46796">
    <property type="entry name" value="HTH-TYPE TRANSCRIPTIONAL ACTIVATOR RHAS-RELATED"/>
    <property type="match status" value="1"/>
</dbReference>
<dbReference type="PATRIC" id="fig|1807.13.peg.1848"/>
<keyword evidence="3" id="KW-0804">Transcription</keyword>
<gene>
    <name evidence="5" type="ORF">WN67_04135</name>
</gene>
<proteinExistence type="predicted"/>
<evidence type="ECO:0000313" key="6">
    <source>
        <dbReference type="Proteomes" id="UP000034150"/>
    </source>
</evidence>
<reference evidence="5 6" key="1">
    <citation type="journal article" date="2015" name="Genome Announc.">
        <title>Draft Genome Sequence of Mycobacterium obuense Strain UC1, Isolated from Patient Sputum.</title>
        <authorList>
            <person name="Greninger A.L."/>
            <person name="Cunningham G."/>
            <person name="Hsu E.D."/>
            <person name="Yu J.M."/>
            <person name="Chiu C.Y."/>
            <person name="Miller S."/>
        </authorList>
    </citation>
    <scope>NUCLEOTIDE SEQUENCE [LARGE SCALE GENOMIC DNA]</scope>
    <source>
        <strain evidence="5 6">UC1</strain>
    </source>
</reference>
<evidence type="ECO:0000256" key="2">
    <source>
        <dbReference type="ARBA" id="ARBA00023125"/>
    </source>
</evidence>
<dbReference type="PROSITE" id="PS00041">
    <property type="entry name" value="HTH_ARAC_FAMILY_1"/>
    <property type="match status" value="1"/>
</dbReference>
<dbReference type="Gene3D" id="1.10.10.60">
    <property type="entry name" value="Homeodomain-like"/>
    <property type="match status" value="2"/>
</dbReference>
<dbReference type="PROSITE" id="PS01124">
    <property type="entry name" value="HTH_ARAC_FAMILY_2"/>
    <property type="match status" value="1"/>
</dbReference>
<dbReference type="InterPro" id="IPR050204">
    <property type="entry name" value="AraC_XylS_family_regulators"/>
</dbReference>
<name>A0A0M2K1N9_9MYCO</name>
<dbReference type="InterPro" id="IPR009057">
    <property type="entry name" value="Homeodomain-like_sf"/>
</dbReference>
<comment type="caution">
    <text evidence="5">The sequence shown here is derived from an EMBL/GenBank/DDBJ whole genome shotgun (WGS) entry which is preliminary data.</text>
</comment>
<dbReference type="InterPro" id="IPR020449">
    <property type="entry name" value="Tscrpt_reg_AraC-type_HTH"/>
</dbReference>
<protein>
    <recommendedName>
        <fullName evidence="4">HTH araC/xylS-type domain-containing protein</fullName>
    </recommendedName>
</protein>
<dbReference type="Pfam" id="PF12833">
    <property type="entry name" value="HTH_18"/>
    <property type="match status" value="1"/>
</dbReference>
<dbReference type="InterPro" id="IPR018060">
    <property type="entry name" value="HTH_AraC"/>
</dbReference>
<dbReference type="EMBL" id="LAUZ02000015">
    <property type="protein sequence ID" value="KKF03283.1"/>
    <property type="molecule type" value="Genomic_DNA"/>
</dbReference>
<evidence type="ECO:0000256" key="1">
    <source>
        <dbReference type="ARBA" id="ARBA00023015"/>
    </source>
</evidence>
<dbReference type="AlphaFoldDB" id="A0A0M2K1N9"/>
<keyword evidence="6" id="KW-1185">Reference proteome</keyword>
<keyword evidence="1" id="KW-0805">Transcription regulation</keyword>
<dbReference type="GO" id="GO:0043565">
    <property type="term" value="F:sequence-specific DNA binding"/>
    <property type="evidence" value="ECO:0007669"/>
    <property type="project" value="InterPro"/>
</dbReference>
<dbReference type="InterPro" id="IPR018062">
    <property type="entry name" value="HTH_AraC-typ_CS"/>
</dbReference>
<feature type="domain" description="HTH araC/xylS-type" evidence="4">
    <location>
        <begin position="160"/>
        <end position="258"/>
    </location>
</feature>
<sequence length="262" mass="29230">MDFRFVAERVTAPTDWCFQEPHHVFVVHRRGDLASMEIEFEDGPSGPCLPRVGDVWVIPAERRYAALARGSTVGFCEITVPTAIFGGRDVNPRVGHADTLLHRLVDRLASQALQEGAAAQLFRQSLAQTMQMHIADLYPATDVRRRLAQPKRSMEIHDQQIVIDYLHTELDHRIDLNRLADLVDMTPSTFLPAFTAAFGTTPHQYLIEQRIARAREMLSASSVTITEIAAALGFSTPSHFSTTFKRRVGMSPTSYRTLSAGA</sequence>
<dbReference type="PANTHER" id="PTHR46796:SF6">
    <property type="entry name" value="ARAC SUBFAMILY"/>
    <property type="match status" value="1"/>
</dbReference>
<dbReference type="PRINTS" id="PR00032">
    <property type="entry name" value="HTHARAC"/>
</dbReference>
<evidence type="ECO:0000259" key="4">
    <source>
        <dbReference type="PROSITE" id="PS01124"/>
    </source>
</evidence>
<organism evidence="5 6">
    <name type="scientific">Mycolicibacterium obuense</name>
    <dbReference type="NCBI Taxonomy" id="1807"/>
    <lineage>
        <taxon>Bacteria</taxon>
        <taxon>Bacillati</taxon>
        <taxon>Actinomycetota</taxon>
        <taxon>Actinomycetes</taxon>
        <taxon>Mycobacteriales</taxon>
        <taxon>Mycobacteriaceae</taxon>
        <taxon>Mycolicibacterium</taxon>
    </lineage>
</organism>
<dbReference type="SMART" id="SM00342">
    <property type="entry name" value="HTH_ARAC"/>
    <property type="match status" value="1"/>
</dbReference>
<accession>A0A0M2K1N9</accession>
<dbReference type="GO" id="GO:0003700">
    <property type="term" value="F:DNA-binding transcription factor activity"/>
    <property type="evidence" value="ECO:0007669"/>
    <property type="project" value="InterPro"/>
</dbReference>